<proteinExistence type="predicted"/>
<dbReference type="EMBL" id="BARV01016046">
    <property type="protein sequence ID" value="GAI22454.1"/>
    <property type="molecule type" value="Genomic_DNA"/>
</dbReference>
<protein>
    <submittedName>
        <fullName evidence="1">Uncharacterized protein</fullName>
    </submittedName>
</protein>
<organism evidence="1">
    <name type="scientific">marine sediment metagenome</name>
    <dbReference type="NCBI Taxonomy" id="412755"/>
    <lineage>
        <taxon>unclassified sequences</taxon>
        <taxon>metagenomes</taxon>
        <taxon>ecological metagenomes</taxon>
    </lineage>
</organism>
<feature type="non-terminal residue" evidence="1">
    <location>
        <position position="199"/>
    </location>
</feature>
<sequence>MTAFSDSYQVIQSYENFKELINKRGLVLLQEREPSYCERFRTCETLRLEPSQTLKECNPLLSGKFNRFVDLLESIYEVGYYWKRLTETARLLEANVPETPSKQINEASWFIYNLDSYWHTVYNLEERIIRFLTIFKRMYKSPSNEEEAALLEKWIAANKMMKTQATKKVRDPIVHIRSQGVQGWRDEHHWEAALILNDK</sequence>
<accession>X1NUZ1</accession>
<comment type="caution">
    <text evidence="1">The sequence shown here is derived from an EMBL/GenBank/DDBJ whole genome shotgun (WGS) entry which is preliminary data.</text>
</comment>
<reference evidence="1" key="1">
    <citation type="journal article" date="2014" name="Front. Microbiol.">
        <title>High frequency of phylogenetically diverse reductive dehalogenase-homologous genes in deep subseafloor sedimentary metagenomes.</title>
        <authorList>
            <person name="Kawai M."/>
            <person name="Futagami T."/>
            <person name="Toyoda A."/>
            <person name="Takaki Y."/>
            <person name="Nishi S."/>
            <person name="Hori S."/>
            <person name="Arai W."/>
            <person name="Tsubouchi T."/>
            <person name="Morono Y."/>
            <person name="Uchiyama I."/>
            <person name="Ito T."/>
            <person name="Fujiyama A."/>
            <person name="Inagaki F."/>
            <person name="Takami H."/>
        </authorList>
    </citation>
    <scope>NUCLEOTIDE SEQUENCE</scope>
    <source>
        <strain evidence="1">Expedition CK06-06</strain>
    </source>
</reference>
<evidence type="ECO:0000313" key="1">
    <source>
        <dbReference type="EMBL" id="GAI22454.1"/>
    </source>
</evidence>
<dbReference type="AlphaFoldDB" id="X1NUZ1"/>
<gene>
    <name evidence="1" type="ORF">S06H3_27630</name>
</gene>
<name>X1NUZ1_9ZZZZ</name>